<reference evidence="1" key="4">
    <citation type="submission" date="2025-09" db="UniProtKB">
        <authorList>
            <consortium name="Ensembl"/>
        </authorList>
    </citation>
    <scope>IDENTIFICATION</scope>
</reference>
<evidence type="ECO:0000313" key="1">
    <source>
        <dbReference type="Ensembl" id="ENSCINP00000030954.1"/>
    </source>
</evidence>
<organism evidence="1 2">
    <name type="scientific">Ciona intestinalis</name>
    <name type="common">Transparent sea squirt</name>
    <name type="synonym">Ascidia intestinalis</name>
    <dbReference type="NCBI Taxonomy" id="7719"/>
    <lineage>
        <taxon>Eukaryota</taxon>
        <taxon>Metazoa</taxon>
        <taxon>Chordata</taxon>
        <taxon>Tunicata</taxon>
        <taxon>Ascidiacea</taxon>
        <taxon>Phlebobranchia</taxon>
        <taxon>Cionidae</taxon>
        <taxon>Ciona</taxon>
    </lineage>
</organism>
<dbReference type="Ensembl" id="ENSCINT00000036091.1">
    <property type="protein sequence ID" value="ENSCINP00000030954.1"/>
    <property type="gene ID" value="ENSCING00000020365.1"/>
</dbReference>
<sequence length="52" mass="5871">MLKRRVVCLKKACPVFPTLLYTKCVVSLSRPSTIFVTPMFSSHIRTSQSQIA</sequence>
<reference evidence="1" key="3">
    <citation type="submission" date="2025-08" db="UniProtKB">
        <authorList>
            <consortium name="Ensembl"/>
        </authorList>
    </citation>
    <scope>IDENTIFICATION</scope>
</reference>
<dbReference type="Proteomes" id="UP000008144">
    <property type="component" value="Chromosome 12"/>
</dbReference>
<dbReference type="HOGENOM" id="CLU_3086474_0_0_1"/>
<accession>H2XMS1</accession>
<dbReference type="InParanoid" id="H2XMS1"/>
<protein>
    <submittedName>
        <fullName evidence="1">Uncharacterized protein</fullName>
    </submittedName>
</protein>
<proteinExistence type="predicted"/>
<reference evidence="2" key="1">
    <citation type="journal article" date="2002" name="Science">
        <title>The draft genome of Ciona intestinalis: insights into chordate and vertebrate origins.</title>
        <authorList>
            <person name="Dehal P."/>
            <person name="Satou Y."/>
            <person name="Campbell R.K."/>
            <person name="Chapman J."/>
            <person name="Degnan B."/>
            <person name="De Tomaso A."/>
            <person name="Davidson B."/>
            <person name="Di Gregorio A."/>
            <person name="Gelpke M."/>
            <person name="Goodstein D.M."/>
            <person name="Harafuji N."/>
            <person name="Hastings K.E."/>
            <person name="Ho I."/>
            <person name="Hotta K."/>
            <person name="Huang W."/>
            <person name="Kawashima T."/>
            <person name="Lemaire P."/>
            <person name="Martinez D."/>
            <person name="Meinertzhagen I.A."/>
            <person name="Necula S."/>
            <person name="Nonaka M."/>
            <person name="Putnam N."/>
            <person name="Rash S."/>
            <person name="Saiga H."/>
            <person name="Satake M."/>
            <person name="Terry A."/>
            <person name="Yamada L."/>
            <person name="Wang H.G."/>
            <person name="Awazu S."/>
            <person name="Azumi K."/>
            <person name="Boore J."/>
            <person name="Branno M."/>
            <person name="Chin-Bow S."/>
            <person name="DeSantis R."/>
            <person name="Doyle S."/>
            <person name="Francino P."/>
            <person name="Keys D.N."/>
            <person name="Haga S."/>
            <person name="Hayashi H."/>
            <person name="Hino K."/>
            <person name="Imai K.S."/>
            <person name="Inaba K."/>
            <person name="Kano S."/>
            <person name="Kobayashi K."/>
            <person name="Kobayashi M."/>
            <person name="Lee B.I."/>
            <person name="Makabe K.W."/>
            <person name="Manohar C."/>
            <person name="Matassi G."/>
            <person name="Medina M."/>
            <person name="Mochizuki Y."/>
            <person name="Mount S."/>
            <person name="Morishita T."/>
            <person name="Miura S."/>
            <person name="Nakayama A."/>
            <person name="Nishizaka S."/>
            <person name="Nomoto H."/>
            <person name="Ohta F."/>
            <person name="Oishi K."/>
            <person name="Rigoutsos I."/>
            <person name="Sano M."/>
            <person name="Sasaki A."/>
            <person name="Sasakura Y."/>
            <person name="Shoguchi E."/>
            <person name="Shin-i T."/>
            <person name="Spagnuolo A."/>
            <person name="Stainier D."/>
            <person name="Suzuki M.M."/>
            <person name="Tassy O."/>
            <person name="Takatori N."/>
            <person name="Tokuoka M."/>
            <person name="Yagi K."/>
            <person name="Yoshizaki F."/>
            <person name="Wada S."/>
            <person name="Zhang C."/>
            <person name="Hyatt P.D."/>
            <person name="Larimer F."/>
            <person name="Detter C."/>
            <person name="Doggett N."/>
            <person name="Glavina T."/>
            <person name="Hawkins T."/>
            <person name="Richardson P."/>
            <person name="Lucas S."/>
            <person name="Kohara Y."/>
            <person name="Levine M."/>
            <person name="Satoh N."/>
            <person name="Rokhsar D.S."/>
        </authorList>
    </citation>
    <scope>NUCLEOTIDE SEQUENCE [LARGE SCALE GENOMIC DNA]</scope>
</reference>
<keyword evidence="2" id="KW-1185">Reference proteome</keyword>
<dbReference type="EMBL" id="EAAA01000896">
    <property type="status" value="NOT_ANNOTATED_CDS"/>
    <property type="molecule type" value="Genomic_DNA"/>
</dbReference>
<reference evidence="1" key="2">
    <citation type="journal article" date="2008" name="Genome Biol.">
        <title>Improved genome assembly and evidence-based global gene model set for the chordate Ciona intestinalis: new insight into intron and operon populations.</title>
        <authorList>
            <person name="Satou Y."/>
            <person name="Mineta K."/>
            <person name="Ogasawara M."/>
            <person name="Sasakura Y."/>
            <person name="Shoguchi E."/>
            <person name="Ueno K."/>
            <person name="Yamada L."/>
            <person name="Matsumoto J."/>
            <person name="Wasserscheid J."/>
            <person name="Dewar K."/>
            <person name="Wiley G.B."/>
            <person name="Macmil S.L."/>
            <person name="Roe B.A."/>
            <person name="Zeller R.W."/>
            <person name="Hastings K.E."/>
            <person name="Lemaire P."/>
            <person name="Lindquist E."/>
            <person name="Endo T."/>
            <person name="Hotta K."/>
            <person name="Inaba K."/>
        </authorList>
    </citation>
    <scope>NUCLEOTIDE SEQUENCE [LARGE SCALE GENOMIC DNA]</scope>
    <source>
        <strain evidence="1">wild type</strain>
    </source>
</reference>
<dbReference type="AlphaFoldDB" id="H2XMS1"/>
<name>H2XMS1_CIOIN</name>
<evidence type="ECO:0000313" key="2">
    <source>
        <dbReference type="Proteomes" id="UP000008144"/>
    </source>
</evidence>